<reference evidence="1 2" key="1">
    <citation type="submission" date="2019-05" db="EMBL/GenBank/DDBJ databases">
        <authorList>
            <consortium name="Pathogen Informatics"/>
        </authorList>
    </citation>
    <scope>NUCLEOTIDE SEQUENCE [LARGE SCALE GENOMIC DNA]</scope>
    <source>
        <strain evidence="1 2">NCTC12971</strain>
    </source>
</reference>
<proteinExistence type="predicted"/>
<organism evidence="1 2">
    <name type="scientific">Serratia rubidaea</name>
    <name type="common">Serratia marinorubra</name>
    <dbReference type="NCBI Taxonomy" id="61652"/>
    <lineage>
        <taxon>Bacteria</taxon>
        <taxon>Pseudomonadati</taxon>
        <taxon>Pseudomonadota</taxon>
        <taxon>Gammaproteobacteria</taxon>
        <taxon>Enterobacterales</taxon>
        <taxon>Yersiniaceae</taxon>
        <taxon>Serratia</taxon>
    </lineage>
</organism>
<evidence type="ECO:0000313" key="1">
    <source>
        <dbReference type="EMBL" id="VTP67121.1"/>
    </source>
</evidence>
<name>A0A4U9HUA3_SERRU</name>
<dbReference type="AlphaFoldDB" id="A0A4U9HUA3"/>
<protein>
    <submittedName>
        <fullName evidence="1">Uncharacterized protein</fullName>
    </submittedName>
</protein>
<dbReference type="EMBL" id="LR590463">
    <property type="protein sequence ID" value="VTP67121.1"/>
    <property type="molecule type" value="Genomic_DNA"/>
</dbReference>
<accession>A0A4U9HUA3</accession>
<gene>
    <name evidence="1" type="ORF">NCTC12971_04947</name>
</gene>
<evidence type="ECO:0000313" key="2">
    <source>
        <dbReference type="Proteomes" id="UP000307968"/>
    </source>
</evidence>
<sequence length="52" mass="6558">MFWRGQLDTFAALMINRRSYEREVDWQYGWRTERPRARNGRRRLDAEQRRVT</sequence>
<dbReference type="Proteomes" id="UP000307968">
    <property type="component" value="Chromosome"/>
</dbReference>